<name>A0AAN5AM03_9BACT</name>
<keyword evidence="2" id="KW-0813">Transport</keyword>
<evidence type="ECO:0000256" key="3">
    <source>
        <dbReference type="ARBA" id="ARBA00022692"/>
    </source>
</evidence>
<accession>A0AAN5AM03</accession>
<dbReference type="SUPFAM" id="SSF103473">
    <property type="entry name" value="MFS general substrate transporter"/>
    <property type="match status" value="1"/>
</dbReference>
<feature type="transmembrane region" description="Helical" evidence="6">
    <location>
        <begin position="392"/>
        <end position="413"/>
    </location>
</feature>
<feature type="transmembrane region" description="Helical" evidence="6">
    <location>
        <begin position="328"/>
        <end position="353"/>
    </location>
</feature>
<reference evidence="7 8" key="1">
    <citation type="submission" date="2021-12" db="EMBL/GenBank/DDBJ databases">
        <title>Genome sequencing of bacteria with rrn-lacking chromosome and rrn-plasmid.</title>
        <authorList>
            <person name="Anda M."/>
            <person name="Iwasaki W."/>
        </authorList>
    </citation>
    <scope>NUCLEOTIDE SEQUENCE [LARGE SCALE GENOMIC DNA]</scope>
    <source>
        <strain evidence="7 8">NBRC 15940</strain>
    </source>
</reference>
<feature type="transmembrane region" description="Helical" evidence="6">
    <location>
        <begin position="365"/>
        <end position="386"/>
    </location>
</feature>
<dbReference type="Proteomes" id="UP001310022">
    <property type="component" value="Unassembled WGS sequence"/>
</dbReference>
<dbReference type="GO" id="GO:0016020">
    <property type="term" value="C:membrane"/>
    <property type="evidence" value="ECO:0007669"/>
    <property type="project" value="UniProtKB-SubCell"/>
</dbReference>
<evidence type="ECO:0000256" key="6">
    <source>
        <dbReference type="SAM" id="Phobius"/>
    </source>
</evidence>
<feature type="transmembrane region" description="Helical" evidence="6">
    <location>
        <begin position="108"/>
        <end position="129"/>
    </location>
</feature>
<keyword evidence="4 6" id="KW-1133">Transmembrane helix</keyword>
<feature type="transmembrane region" description="Helical" evidence="6">
    <location>
        <begin position="77"/>
        <end position="102"/>
    </location>
</feature>
<organism evidence="7 8">
    <name type="scientific">Persicobacter diffluens</name>
    <dbReference type="NCBI Taxonomy" id="981"/>
    <lineage>
        <taxon>Bacteria</taxon>
        <taxon>Pseudomonadati</taxon>
        <taxon>Bacteroidota</taxon>
        <taxon>Cytophagia</taxon>
        <taxon>Cytophagales</taxon>
        <taxon>Persicobacteraceae</taxon>
        <taxon>Persicobacter</taxon>
    </lineage>
</organism>
<evidence type="ECO:0000256" key="4">
    <source>
        <dbReference type="ARBA" id="ARBA00022989"/>
    </source>
</evidence>
<dbReference type="InterPro" id="IPR011701">
    <property type="entry name" value="MFS"/>
</dbReference>
<evidence type="ECO:0000256" key="2">
    <source>
        <dbReference type="ARBA" id="ARBA00022448"/>
    </source>
</evidence>
<feature type="transmembrane region" description="Helical" evidence="6">
    <location>
        <begin position="218"/>
        <end position="239"/>
    </location>
</feature>
<dbReference type="Pfam" id="PF07690">
    <property type="entry name" value="MFS_1"/>
    <property type="match status" value="1"/>
</dbReference>
<keyword evidence="3 6" id="KW-0812">Transmembrane</keyword>
<feature type="transmembrane region" description="Helical" evidence="6">
    <location>
        <begin position="176"/>
        <end position="197"/>
    </location>
</feature>
<evidence type="ECO:0000256" key="5">
    <source>
        <dbReference type="ARBA" id="ARBA00023136"/>
    </source>
</evidence>
<dbReference type="InterPro" id="IPR036259">
    <property type="entry name" value="MFS_trans_sf"/>
</dbReference>
<dbReference type="EMBL" id="BQKE01000001">
    <property type="protein sequence ID" value="GJM61916.1"/>
    <property type="molecule type" value="Genomic_DNA"/>
</dbReference>
<dbReference type="PANTHER" id="PTHR12778">
    <property type="entry name" value="SOLUTE CARRIER FAMILY 33 ACETYL-COA TRANSPORTER -RELATED"/>
    <property type="match status" value="1"/>
</dbReference>
<evidence type="ECO:0000313" key="7">
    <source>
        <dbReference type="EMBL" id="GJM61916.1"/>
    </source>
</evidence>
<proteinExistence type="predicted"/>
<gene>
    <name evidence="7" type="ORF">PEDI_24680</name>
</gene>
<keyword evidence="5 6" id="KW-0472">Membrane</keyword>
<dbReference type="Gene3D" id="1.20.1250.20">
    <property type="entry name" value="MFS general substrate transporter like domains"/>
    <property type="match status" value="2"/>
</dbReference>
<dbReference type="GO" id="GO:0022857">
    <property type="term" value="F:transmembrane transporter activity"/>
    <property type="evidence" value="ECO:0007669"/>
    <property type="project" value="InterPro"/>
</dbReference>
<protein>
    <submittedName>
        <fullName evidence="7">MFS transporter</fullName>
    </submittedName>
</protein>
<evidence type="ECO:0000313" key="8">
    <source>
        <dbReference type="Proteomes" id="UP001310022"/>
    </source>
</evidence>
<dbReference type="PANTHER" id="PTHR12778:SF10">
    <property type="entry name" value="MAJOR FACILITATOR SUPERFAMILY DOMAIN-CONTAINING PROTEIN 3"/>
    <property type="match status" value="1"/>
</dbReference>
<dbReference type="RefSeq" id="WP_338237347.1">
    <property type="nucleotide sequence ID" value="NZ_BQKE01000001.1"/>
</dbReference>
<feature type="transmembrane region" description="Helical" evidence="6">
    <location>
        <begin position="301"/>
        <end position="322"/>
    </location>
</feature>
<dbReference type="InterPro" id="IPR004752">
    <property type="entry name" value="AmpG_permease/AT-1"/>
</dbReference>
<feature type="transmembrane region" description="Helical" evidence="6">
    <location>
        <begin position="272"/>
        <end position="294"/>
    </location>
</feature>
<evidence type="ECO:0000256" key="1">
    <source>
        <dbReference type="ARBA" id="ARBA00004141"/>
    </source>
</evidence>
<comment type="subcellular location">
    <subcellularLocation>
        <location evidence="1">Membrane</location>
        <topology evidence="1">Multi-pass membrane protein</topology>
    </subcellularLocation>
</comment>
<feature type="transmembrane region" description="Helical" evidence="6">
    <location>
        <begin position="149"/>
        <end position="170"/>
    </location>
</feature>
<sequence length="424" mass="47611">MYRRKSTTARGLQWVPSLYLTESIPYMFVMSVSVIMYKNMRLENTEIAAYTSLLNIPWVIKPLWSPFVDLYKTKREWVVITQFLMGLLFAGVAFVLPLPWFFQLSMALLFLIAFTSATHDIAADGFYMLGLSEKDQSLFVGLRSVFYRLGMFLMQGPLVYLTGVLAKSYQNDFQKVWTSALLILGACLVGLAVYHHFFCPKVEQERTERFDFLAGFRATLISFFVKKNIAIGVLFILLFRLGEAQLLKLVAPFMLDAREVGGLGLDNEAQGLIYGSFGVGALIVGGLVGGWAISKFGLKKWIFWMTLSLNIPNLGYAVLAYFQPENILWVGLAVVLEQLGYGFGFTALMMFMIYLADGPLKTSHYAFCTAFMAAGVMFPGMVSGWLQTQLGYTAFFLYVFFCGIPALLLLPHLKIPADFGKKQG</sequence>
<dbReference type="AlphaFoldDB" id="A0AAN5AM03"/>
<comment type="caution">
    <text evidence="7">The sequence shown here is derived from an EMBL/GenBank/DDBJ whole genome shotgun (WGS) entry which is preliminary data.</text>
</comment>
<keyword evidence="8" id="KW-1185">Reference proteome</keyword>